<reference evidence="3 4" key="1">
    <citation type="journal article" date="2016" name="Front. Microbiol.">
        <title>Comparative Genomics Analysis of Streptomyces Species Reveals Their Adaptation to the Marine Environment and Their Diversity at the Genomic Level.</title>
        <authorList>
            <person name="Tian X."/>
            <person name="Zhang Z."/>
            <person name="Yang T."/>
            <person name="Chen M."/>
            <person name="Li J."/>
            <person name="Chen F."/>
            <person name="Yang J."/>
            <person name="Li W."/>
            <person name="Zhang B."/>
            <person name="Zhang Z."/>
            <person name="Wu J."/>
            <person name="Zhang C."/>
            <person name="Long L."/>
            <person name="Xiao J."/>
        </authorList>
    </citation>
    <scope>NUCLEOTIDE SEQUENCE [LARGE SCALE GENOMIC DNA]</scope>
    <source>
        <strain evidence="3 4">SCSIO M10372</strain>
    </source>
</reference>
<sequence>MWSDNETDLDLLGFDFLVDEMVVALTQQRLLPLTLGVLGGWGSGKSSLLRIVSKELSTISSDEAGHFVVVPFSPWQYEGYEDIKGALMEAVLTRLQQEADEGSAEAVEAGRLRRVARSLRRPVQMLVGAALPAGAAMAAGALDPGLADVASTIAQSAVGGTYPDQEPVGESAEENRTPADPGAFRQEFASLVGSLEQVRAVIVLIDDLDRCLPHTVVDTFEAIRLFLNVEKSAFVIAAHPEVVQAAIDRRYPGLGRPGTSGLGAEYLEKMLQVKISIPVLSAPEAETYMHLLLAQLHLEREQFERVCEAVDLRRRESALGVALNAGIASATLGAGMPTRLYEDMTWAAAISPVLGSTLRGNPRQIKRFLNTLTLRLASAERRGTRLDAAVLAKLMVLEEQYLTDFQNLFDWQVQALGSGGNGHLQAAERHARGAATAAQRGSGDSQTPEEPRASSDGRPPRRGRARGESTATGELNEEVRAWAEMPHIDAWLRMDPALAAVDLGPYFTFARAKLRLAATTALLPAHVQELLGLLQSDVVGRRRAAVRQVQQTVAAEDLPTLVEHLMQVVQRDPAGPATDSAAELCHEIPAIARDVCERLRLVPLELLRPKLSTLVRRLPPTDPSVTALLDGWESTGTPAGAFVRQARDVRRRQGRS</sequence>
<dbReference type="SUPFAM" id="SSF52540">
    <property type="entry name" value="P-loop containing nucleoside triphosphate hydrolases"/>
    <property type="match status" value="1"/>
</dbReference>
<evidence type="ECO:0000259" key="2">
    <source>
        <dbReference type="PROSITE" id="PS50112"/>
    </source>
</evidence>
<dbReference type="PANTHER" id="PTHR22674">
    <property type="entry name" value="NTPASE, KAP FAMILY P-LOOP DOMAIN-CONTAINING 1"/>
    <property type="match status" value="1"/>
</dbReference>
<dbReference type="AlphaFoldDB" id="A0A1E7LUR4"/>
<evidence type="ECO:0000256" key="1">
    <source>
        <dbReference type="SAM" id="MobiDB-lite"/>
    </source>
</evidence>
<dbReference type="PANTHER" id="PTHR22674:SF6">
    <property type="entry name" value="NTPASE KAP FAMILY P-LOOP DOMAIN-CONTAINING PROTEIN 1"/>
    <property type="match status" value="1"/>
</dbReference>
<evidence type="ECO:0000313" key="3">
    <source>
        <dbReference type="EMBL" id="OEV19633.1"/>
    </source>
</evidence>
<dbReference type="InterPro" id="IPR000014">
    <property type="entry name" value="PAS"/>
</dbReference>
<dbReference type="PATRIC" id="fig|518642.7.peg.5492"/>
<dbReference type="Gene3D" id="3.40.50.300">
    <property type="entry name" value="P-loop containing nucleotide triphosphate hydrolases"/>
    <property type="match status" value="1"/>
</dbReference>
<feature type="region of interest" description="Disordered" evidence="1">
    <location>
        <begin position="160"/>
        <end position="180"/>
    </location>
</feature>
<feature type="domain" description="PAS" evidence="2">
    <location>
        <begin position="527"/>
        <end position="572"/>
    </location>
</feature>
<gene>
    <name evidence="3" type="ORF">AN221_15960</name>
</gene>
<dbReference type="EMBL" id="LJGZ01000077">
    <property type="protein sequence ID" value="OEV19633.1"/>
    <property type="molecule type" value="Genomic_DNA"/>
</dbReference>
<comment type="caution">
    <text evidence="3">The sequence shown here is derived from an EMBL/GenBank/DDBJ whole genome shotgun (WGS) entry which is preliminary data.</text>
</comment>
<dbReference type="Pfam" id="PF07693">
    <property type="entry name" value="KAP_NTPase"/>
    <property type="match status" value="1"/>
</dbReference>
<dbReference type="OrthoDB" id="88903at2"/>
<dbReference type="RefSeq" id="WP_070201521.1">
    <property type="nucleotide sequence ID" value="NZ_LJGZ01000077.1"/>
</dbReference>
<feature type="compositionally biased region" description="Low complexity" evidence="1">
    <location>
        <begin position="433"/>
        <end position="443"/>
    </location>
</feature>
<feature type="region of interest" description="Disordered" evidence="1">
    <location>
        <begin position="420"/>
        <end position="475"/>
    </location>
</feature>
<proteinExistence type="predicted"/>
<keyword evidence="4" id="KW-1185">Reference proteome</keyword>
<dbReference type="InterPro" id="IPR027417">
    <property type="entry name" value="P-loop_NTPase"/>
</dbReference>
<dbReference type="InterPro" id="IPR011646">
    <property type="entry name" value="KAP_P-loop"/>
</dbReference>
<dbReference type="PROSITE" id="PS50112">
    <property type="entry name" value="PAS"/>
    <property type="match status" value="1"/>
</dbReference>
<organism evidence="3 4">
    <name type="scientific">Streptomyces nanshensis</name>
    <dbReference type="NCBI Taxonomy" id="518642"/>
    <lineage>
        <taxon>Bacteria</taxon>
        <taxon>Bacillati</taxon>
        <taxon>Actinomycetota</taxon>
        <taxon>Actinomycetes</taxon>
        <taxon>Kitasatosporales</taxon>
        <taxon>Streptomycetaceae</taxon>
        <taxon>Streptomyces</taxon>
    </lineage>
</organism>
<name>A0A1E7LUR4_9ACTN</name>
<accession>A0A1E7LUR4</accession>
<dbReference type="Proteomes" id="UP000175971">
    <property type="component" value="Unassembled WGS sequence"/>
</dbReference>
<dbReference type="InterPro" id="IPR052754">
    <property type="entry name" value="NTPase_KAP_P-loop"/>
</dbReference>
<evidence type="ECO:0000313" key="4">
    <source>
        <dbReference type="Proteomes" id="UP000175971"/>
    </source>
</evidence>
<protein>
    <recommendedName>
        <fullName evidence="2">PAS domain-containing protein</fullName>
    </recommendedName>
</protein>
<feature type="compositionally biased region" description="Basic and acidic residues" evidence="1">
    <location>
        <begin position="449"/>
        <end position="459"/>
    </location>
</feature>